<dbReference type="Proteomes" id="UP000823388">
    <property type="component" value="Chromosome 9N"/>
</dbReference>
<feature type="region of interest" description="Disordered" evidence="3">
    <location>
        <begin position="1"/>
        <end position="45"/>
    </location>
</feature>
<comment type="caution">
    <text evidence="4">The sequence shown here is derived from an EMBL/GenBank/DDBJ whole genome shotgun (WGS) entry which is preliminary data.</text>
</comment>
<protein>
    <recommendedName>
        <fullName evidence="6">LanC-like protein 2</fullName>
    </recommendedName>
</protein>
<dbReference type="EMBL" id="CM029054">
    <property type="protein sequence ID" value="KAG2537224.1"/>
    <property type="molecule type" value="Genomic_DNA"/>
</dbReference>
<dbReference type="AlphaFoldDB" id="A0A8T0MQ61"/>
<dbReference type="Gene3D" id="1.50.10.10">
    <property type="match status" value="1"/>
</dbReference>
<dbReference type="SMART" id="SM01260">
    <property type="entry name" value="LANC_like"/>
    <property type="match status" value="1"/>
</dbReference>
<dbReference type="PANTHER" id="PTHR12736:SF7">
    <property type="entry name" value="LANC-LIKE PROTEIN 3"/>
    <property type="match status" value="1"/>
</dbReference>
<feature type="binding site" evidence="2">
    <location>
        <position position="376"/>
    </location>
    <ligand>
        <name>Zn(2+)</name>
        <dbReference type="ChEBI" id="CHEBI:29105"/>
    </ligand>
</feature>
<gene>
    <name evidence="4" type="ORF">PVAP13_9NG257000</name>
</gene>
<dbReference type="GO" id="GO:0005975">
    <property type="term" value="P:carbohydrate metabolic process"/>
    <property type="evidence" value="ECO:0007669"/>
    <property type="project" value="InterPro"/>
</dbReference>
<sequence length="458" mass="50731">MGDGGGTGEKTKATERLTTRRERCSSSSHASKRRRSTRGDAMADRFFPNDFPDFVAEAEAPGGDGDRPAGLRGLLSLPYARLSDRFLRAARRLKDKARRPATRSLSTVSCRAPASCSTDCSVPLLPHPHWLQVVEETWVKAGRQVTDYTLYTGALGTALLLFKSFRVTGDRGDLALAADIVRACDDASRGLPVTQYLSSFDEITITEKVPNELLYGRAGYLWACLFLNKHLSEKTIPLEHINSVAKDIIKEGRKLSSKGSSPLMYEWHGKKYWGAAHGLAGIMHVLMHTELKLDEQDDVKNTLLYMIKNRFPSGNYPSSEGNDSDRLVHWCHGAPGVALTLAKAYEVFHDDHFKQSAADAAEVVWNRGLLKRVGICHGVSGNAYVFLSLYRLTGNIEYLYRAKAFACFLLEKADELIAEGAMHGGDRPFSLFEGKAGMAYLLLDMIDPSESRFPAYEL</sequence>
<dbReference type="InterPro" id="IPR007822">
    <property type="entry name" value="LANC-like"/>
</dbReference>
<evidence type="ECO:0000256" key="3">
    <source>
        <dbReference type="SAM" id="MobiDB-lite"/>
    </source>
</evidence>
<feature type="binding site" evidence="2">
    <location>
        <position position="377"/>
    </location>
    <ligand>
        <name>Zn(2+)</name>
        <dbReference type="ChEBI" id="CHEBI:29105"/>
    </ligand>
</feature>
<keyword evidence="2" id="KW-0862">Zinc</keyword>
<dbReference type="Pfam" id="PF05147">
    <property type="entry name" value="LANC_like"/>
    <property type="match status" value="2"/>
</dbReference>
<evidence type="ECO:0000256" key="2">
    <source>
        <dbReference type="PIRSR" id="PIRSR607822-1"/>
    </source>
</evidence>
<accession>A0A8T0MQ61</accession>
<evidence type="ECO:0008006" key="6">
    <source>
        <dbReference type="Google" id="ProtNLM"/>
    </source>
</evidence>
<proteinExistence type="inferred from homology"/>
<evidence type="ECO:0000256" key="1">
    <source>
        <dbReference type="ARBA" id="ARBA00007179"/>
    </source>
</evidence>
<evidence type="ECO:0000313" key="4">
    <source>
        <dbReference type="EMBL" id="KAG2537224.1"/>
    </source>
</evidence>
<feature type="binding site" evidence="2">
    <location>
        <position position="331"/>
    </location>
    <ligand>
        <name>Zn(2+)</name>
        <dbReference type="ChEBI" id="CHEBI:29105"/>
    </ligand>
</feature>
<dbReference type="InterPro" id="IPR020464">
    <property type="entry name" value="LanC-like_prot_euk"/>
</dbReference>
<dbReference type="GO" id="GO:0031179">
    <property type="term" value="P:peptide modification"/>
    <property type="evidence" value="ECO:0007669"/>
    <property type="project" value="InterPro"/>
</dbReference>
<dbReference type="InterPro" id="IPR012341">
    <property type="entry name" value="6hp_glycosidase-like_sf"/>
</dbReference>
<organism evidence="4 5">
    <name type="scientific">Panicum virgatum</name>
    <name type="common">Blackwell switchgrass</name>
    <dbReference type="NCBI Taxonomy" id="38727"/>
    <lineage>
        <taxon>Eukaryota</taxon>
        <taxon>Viridiplantae</taxon>
        <taxon>Streptophyta</taxon>
        <taxon>Embryophyta</taxon>
        <taxon>Tracheophyta</taxon>
        <taxon>Spermatophyta</taxon>
        <taxon>Magnoliopsida</taxon>
        <taxon>Liliopsida</taxon>
        <taxon>Poales</taxon>
        <taxon>Poaceae</taxon>
        <taxon>PACMAD clade</taxon>
        <taxon>Panicoideae</taxon>
        <taxon>Panicodae</taxon>
        <taxon>Paniceae</taxon>
        <taxon>Panicinae</taxon>
        <taxon>Panicum</taxon>
        <taxon>Panicum sect. Hiantes</taxon>
    </lineage>
</organism>
<reference evidence="4" key="1">
    <citation type="submission" date="2020-05" db="EMBL/GenBank/DDBJ databases">
        <title>WGS assembly of Panicum virgatum.</title>
        <authorList>
            <person name="Lovell J.T."/>
            <person name="Jenkins J."/>
            <person name="Shu S."/>
            <person name="Juenger T.E."/>
            <person name="Schmutz J."/>
        </authorList>
    </citation>
    <scope>NUCLEOTIDE SEQUENCE</scope>
    <source>
        <strain evidence="4">AP13</strain>
    </source>
</reference>
<keyword evidence="2" id="KW-0479">Metal-binding</keyword>
<comment type="similarity">
    <text evidence="1">Belongs to the LanC-like protein family.</text>
</comment>
<dbReference type="GO" id="GO:0046872">
    <property type="term" value="F:metal ion binding"/>
    <property type="evidence" value="ECO:0007669"/>
    <property type="project" value="UniProtKB-KW"/>
</dbReference>
<keyword evidence="5" id="KW-1185">Reference proteome</keyword>
<dbReference type="CDD" id="cd04794">
    <property type="entry name" value="euk_LANCL"/>
    <property type="match status" value="1"/>
</dbReference>
<dbReference type="PRINTS" id="PR01951">
    <property type="entry name" value="LANCEUKARYTE"/>
</dbReference>
<dbReference type="SUPFAM" id="SSF158745">
    <property type="entry name" value="LanC-like"/>
    <property type="match status" value="1"/>
</dbReference>
<dbReference type="PRINTS" id="PR01950">
    <property type="entry name" value="LANCSUPER"/>
</dbReference>
<dbReference type="PANTHER" id="PTHR12736">
    <property type="entry name" value="LANC-LIKE PROTEIN"/>
    <property type="match status" value="1"/>
</dbReference>
<evidence type="ECO:0000313" key="5">
    <source>
        <dbReference type="Proteomes" id="UP000823388"/>
    </source>
</evidence>
<dbReference type="GO" id="GO:0005886">
    <property type="term" value="C:plasma membrane"/>
    <property type="evidence" value="ECO:0007669"/>
    <property type="project" value="TreeGrafter"/>
</dbReference>
<name>A0A8T0MQ61_PANVG</name>
<feature type="compositionally biased region" description="Basic and acidic residues" evidence="3">
    <location>
        <begin position="9"/>
        <end position="24"/>
    </location>
</feature>